<feature type="compositionally biased region" description="Basic and acidic residues" evidence="3">
    <location>
        <begin position="1421"/>
        <end position="1445"/>
    </location>
</feature>
<dbReference type="SMART" id="SM00355">
    <property type="entry name" value="ZnF_C2H2"/>
    <property type="match status" value="3"/>
</dbReference>
<proteinExistence type="predicted"/>
<dbReference type="PROSITE" id="PS50157">
    <property type="entry name" value="ZINC_FINGER_C2H2_2"/>
    <property type="match status" value="2"/>
</dbReference>
<dbReference type="PANTHER" id="PTHR46082">
    <property type="entry name" value="ATP/GTP-BINDING PROTEIN-RELATED"/>
    <property type="match status" value="1"/>
</dbReference>
<dbReference type="InterPro" id="IPR000845">
    <property type="entry name" value="Nucleoside_phosphorylase_d"/>
</dbReference>
<comment type="caution">
    <text evidence="5">The sequence shown here is derived from an EMBL/GenBank/DDBJ whole genome shotgun (WGS) entry which is preliminary data.</text>
</comment>
<dbReference type="Pfam" id="PF24883">
    <property type="entry name" value="NPHP3_N"/>
    <property type="match status" value="1"/>
</dbReference>
<dbReference type="InterPro" id="IPR027417">
    <property type="entry name" value="P-loop_NTPase"/>
</dbReference>
<name>A0ABR4GT63_9EURO</name>
<keyword evidence="1" id="KW-0677">Repeat</keyword>
<feature type="region of interest" description="Disordered" evidence="3">
    <location>
        <begin position="1403"/>
        <end position="1450"/>
    </location>
</feature>
<dbReference type="SUPFAM" id="SSF53167">
    <property type="entry name" value="Purine and uridine phosphorylases"/>
    <property type="match status" value="1"/>
</dbReference>
<evidence type="ECO:0000259" key="4">
    <source>
        <dbReference type="PROSITE" id="PS50157"/>
    </source>
</evidence>
<feature type="domain" description="C2H2-type" evidence="4">
    <location>
        <begin position="1198"/>
        <end position="1225"/>
    </location>
</feature>
<keyword evidence="2" id="KW-0862">Zinc</keyword>
<evidence type="ECO:0000256" key="2">
    <source>
        <dbReference type="PROSITE-ProRule" id="PRU00042"/>
    </source>
</evidence>
<keyword evidence="2" id="KW-0479">Metal-binding</keyword>
<feature type="compositionally biased region" description="Polar residues" evidence="3">
    <location>
        <begin position="1403"/>
        <end position="1419"/>
    </location>
</feature>
<dbReference type="Pfam" id="PF01048">
    <property type="entry name" value="PNP_UDP_1"/>
    <property type="match status" value="1"/>
</dbReference>
<dbReference type="Proteomes" id="UP001610334">
    <property type="component" value="Unassembled WGS sequence"/>
</dbReference>
<dbReference type="InterPro" id="IPR056884">
    <property type="entry name" value="NPHP3-like_N"/>
</dbReference>
<keyword evidence="6" id="KW-1185">Reference proteome</keyword>
<evidence type="ECO:0000313" key="5">
    <source>
        <dbReference type="EMBL" id="KAL2802256.1"/>
    </source>
</evidence>
<dbReference type="Gene3D" id="3.30.160.60">
    <property type="entry name" value="Classic Zinc Finger"/>
    <property type="match status" value="1"/>
</dbReference>
<feature type="domain" description="C2H2-type" evidence="4">
    <location>
        <begin position="1125"/>
        <end position="1152"/>
    </location>
</feature>
<organism evidence="5 6">
    <name type="scientific">Aspergillus granulosus</name>
    <dbReference type="NCBI Taxonomy" id="176169"/>
    <lineage>
        <taxon>Eukaryota</taxon>
        <taxon>Fungi</taxon>
        <taxon>Dikarya</taxon>
        <taxon>Ascomycota</taxon>
        <taxon>Pezizomycotina</taxon>
        <taxon>Eurotiomycetes</taxon>
        <taxon>Eurotiomycetidae</taxon>
        <taxon>Eurotiales</taxon>
        <taxon>Aspergillaceae</taxon>
        <taxon>Aspergillus</taxon>
        <taxon>Aspergillus subgen. Nidulantes</taxon>
    </lineage>
</organism>
<dbReference type="SUPFAM" id="SSF52540">
    <property type="entry name" value="P-loop containing nucleoside triphosphate hydrolases"/>
    <property type="match status" value="1"/>
</dbReference>
<dbReference type="EMBL" id="JBFXLT010000196">
    <property type="protein sequence ID" value="KAL2802256.1"/>
    <property type="molecule type" value="Genomic_DNA"/>
</dbReference>
<dbReference type="Gene3D" id="3.40.50.300">
    <property type="entry name" value="P-loop containing nucleotide triphosphate hydrolases"/>
    <property type="match status" value="1"/>
</dbReference>
<dbReference type="InterPro" id="IPR053137">
    <property type="entry name" value="NLR-like"/>
</dbReference>
<protein>
    <recommendedName>
        <fullName evidence="4">C2H2-type domain-containing protein</fullName>
    </recommendedName>
</protein>
<evidence type="ECO:0000313" key="6">
    <source>
        <dbReference type="Proteomes" id="UP001610334"/>
    </source>
</evidence>
<keyword evidence="2" id="KW-0863">Zinc-finger</keyword>
<sequence>MSSRTRLSYGDYLIGWVCALPLEMAAASVMLDEVHQPLPQSPNDSNSYMLGRIGNHNIVIACLPAGIYGVISATASVVQMRFTFPQIQSALMVGIGGGAPTPDVDIRLGDVVVSIPTGTSGAVVQYDYGKTTAGGQFERVGVLDKPPPLFLTAVAQLQAKYMVGKGQISHIVSRTLEENAGMKDKFSCPGERHDVLYHADYDHPAPNNTCALCDNGRIVNRDLRRESEPLRIHYGLIASGNQVIKDGPTRDLLAKQLGILCFEMEAAGLMDQVPCLVIRGISDYSDSHKNKNWQGYAALTAAAYAKELLLVVNERPCTRVEGLQVSNIVTNTRTSYSPQAKHLISGAYTKLRKTVERMYYGDSVAFSDMSIEDVYQKARALERELAKSQSLRNMRRIVQFIQKLREYSKTIDKLCADTPYLSWLWAPVGLLLQVSSEDLNALDRLLEAYKLMAEILPTLTMLDDCKRNAENQKILALIYVDVLDLHQGLFEVFHGKTWKALFMSNWKESEDRRALILNNVVELCECMTRRSDATSINDIMDRRERRFEEWKRAEQARTQSRLESVLAWLDVKDGQEDELDRLHALQWREAGRESPVIWLTGKPGAGKSVLSASIIHTLKHEPGTEVPYYFCSYGAPGPTTYTSLLKALTAQLVRGNPSRAAYIHRECIQKGLLPSNRQMKQVLNVLFATAVGARIVIDGVDELESGQQEEVLNYLTALTSTHRAESDCKVLISSRDTGLIAERIGNSPTIHLREASAVHGAIKGFVHHELSVLRSIFGITNNDDTLEELETEIINKADGMFLWVRLVLSSLRRAVTFAELREIILKLPKGLEQTYRRIVDEILGGSSESQKAIKLRILFWMIHGKKPLKKYELLGGASIHRQNVDFGEQTRLQDVVLRQCKPLLEEGIDDTIRFVHFTAHEYFVRGPGSELVPPAQAHFGISFACLAYLTGGLNLVDPTVPVAEMNNQVARGLHSVCRYTYDNWLHHFQYCLDNSDKLTGGQLNILLAQFQKLHHRLRGLRPSADQPTEVHPLSDIFQHAELVKRPFVAQFLQESSDFHQTMEKKSFPTGDEADKFRLQNDPTLLSEMAQTYSRIMQSLYTATEAHGVTKEQLIKFKHQFGHLVYMCRFADCRSTFSSAANLQDHESTRHTGGIRCTEPSCPFSRIGFQSSKALKAHLRAHHNEEQAPTRVRVIRKDHKCNGCSQRFRLETELRRHQESRAGTTCGRSESPAVNDPPNPPMMTRTLPSTVEQRVNRTVAELPTASIEQQNSLAASPELQVILDQCARHFRLQGPFIGWRAEISVKDRMFRVYQMITSLFGLELYMGLTSTASFVTDFEERIFREAKDREEYIKEFDDQLAMMRFVSPRQTLGTQIQESDIAQREPWKIPVKRHNIMSILNDEPTVSTSRDPLVAESSSLPDEPHGLEDNAGLHDLRNTNRNDTNHRLSQGDVWYPPDLFDGLH</sequence>
<evidence type="ECO:0000256" key="1">
    <source>
        <dbReference type="ARBA" id="ARBA00022737"/>
    </source>
</evidence>
<gene>
    <name evidence="5" type="ORF">BJX63DRAFT_438048</name>
</gene>
<dbReference type="PROSITE" id="PS00028">
    <property type="entry name" value="ZINC_FINGER_C2H2_1"/>
    <property type="match status" value="1"/>
</dbReference>
<dbReference type="Gene3D" id="3.40.50.1580">
    <property type="entry name" value="Nucleoside phosphorylase domain"/>
    <property type="match status" value="1"/>
</dbReference>
<accession>A0ABR4GT63</accession>
<dbReference type="InterPro" id="IPR035994">
    <property type="entry name" value="Nucleoside_phosphorylase_sf"/>
</dbReference>
<dbReference type="InterPro" id="IPR013087">
    <property type="entry name" value="Znf_C2H2_type"/>
</dbReference>
<evidence type="ECO:0000256" key="3">
    <source>
        <dbReference type="SAM" id="MobiDB-lite"/>
    </source>
</evidence>
<dbReference type="PANTHER" id="PTHR46082:SF11">
    <property type="entry name" value="AAA+ ATPASE DOMAIN-CONTAINING PROTEIN-RELATED"/>
    <property type="match status" value="1"/>
</dbReference>
<reference evidence="5 6" key="1">
    <citation type="submission" date="2024-07" db="EMBL/GenBank/DDBJ databases">
        <title>Section-level genome sequencing and comparative genomics of Aspergillus sections Usti and Cavernicolus.</title>
        <authorList>
            <consortium name="Lawrence Berkeley National Laboratory"/>
            <person name="Nybo J.L."/>
            <person name="Vesth T.C."/>
            <person name="Theobald S."/>
            <person name="Frisvad J.C."/>
            <person name="Larsen T.O."/>
            <person name="Kjaerboelling I."/>
            <person name="Rothschild-Mancinelli K."/>
            <person name="Lyhne E.K."/>
            <person name="Kogle M.E."/>
            <person name="Barry K."/>
            <person name="Clum A."/>
            <person name="Na H."/>
            <person name="Ledsgaard L."/>
            <person name="Lin J."/>
            <person name="Lipzen A."/>
            <person name="Kuo A."/>
            <person name="Riley R."/>
            <person name="Mondo S."/>
            <person name="Labutti K."/>
            <person name="Haridas S."/>
            <person name="Pangalinan J."/>
            <person name="Salamov A.A."/>
            <person name="Simmons B.A."/>
            <person name="Magnuson J.K."/>
            <person name="Chen J."/>
            <person name="Drula E."/>
            <person name="Henrissat B."/>
            <person name="Wiebenga A."/>
            <person name="Lubbers R.J."/>
            <person name="Gomes A.C."/>
            <person name="Makela M.R."/>
            <person name="Stajich J."/>
            <person name="Grigoriev I.V."/>
            <person name="Mortensen U.H."/>
            <person name="De Vries R.P."/>
            <person name="Baker S.E."/>
            <person name="Andersen M.R."/>
        </authorList>
    </citation>
    <scope>NUCLEOTIDE SEQUENCE [LARGE SCALE GENOMIC DNA]</scope>
    <source>
        <strain evidence="5 6">CBS 588.65</strain>
    </source>
</reference>
<feature type="region of interest" description="Disordered" evidence="3">
    <location>
        <begin position="1215"/>
        <end position="1241"/>
    </location>
</feature>